<dbReference type="AlphaFoldDB" id="A0A2P2R435"/>
<accession>A0A2P2R435</accession>
<reference evidence="1" key="1">
    <citation type="submission" date="2018-02" db="EMBL/GenBank/DDBJ databases">
        <title>Rhizophora mucronata_Transcriptome.</title>
        <authorList>
            <person name="Meera S.P."/>
            <person name="Sreeshan A."/>
            <person name="Augustine A."/>
        </authorList>
    </citation>
    <scope>NUCLEOTIDE SEQUENCE</scope>
    <source>
        <tissue evidence="1">Leaf</tissue>
    </source>
</reference>
<dbReference type="EMBL" id="GGEC01093390">
    <property type="protein sequence ID" value="MBX73874.1"/>
    <property type="molecule type" value="Transcribed_RNA"/>
</dbReference>
<evidence type="ECO:0000313" key="1">
    <source>
        <dbReference type="EMBL" id="MBX73874.1"/>
    </source>
</evidence>
<protein>
    <submittedName>
        <fullName evidence="1">Uncharacterized protein</fullName>
    </submittedName>
</protein>
<organism evidence="1">
    <name type="scientific">Rhizophora mucronata</name>
    <name type="common">Asiatic mangrove</name>
    <dbReference type="NCBI Taxonomy" id="61149"/>
    <lineage>
        <taxon>Eukaryota</taxon>
        <taxon>Viridiplantae</taxon>
        <taxon>Streptophyta</taxon>
        <taxon>Embryophyta</taxon>
        <taxon>Tracheophyta</taxon>
        <taxon>Spermatophyta</taxon>
        <taxon>Magnoliopsida</taxon>
        <taxon>eudicotyledons</taxon>
        <taxon>Gunneridae</taxon>
        <taxon>Pentapetalae</taxon>
        <taxon>rosids</taxon>
        <taxon>fabids</taxon>
        <taxon>Malpighiales</taxon>
        <taxon>Rhizophoraceae</taxon>
        <taxon>Rhizophora</taxon>
    </lineage>
</organism>
<sequence length="38" mass="4359">MDWNNHTISTTLGNLFKIGRYEELNSMKVLSFVLSSIV</sequence>
<name>A0A2P2R435_RHIMU</name>
<proteinExistence type="predicted"/>